<keyword evidence="3" id="KW-1185">Reference proteome</keyword>
<dbReference type="InterPro" id="IPR003615">
    <property type="entry name" value="HNH_nuc"/>
</dbReference>
<feature type="domain" description="HNH nuclease" evidence="1">
    <location>
        <begin position="13"/>
        <end position="85"/>
    </location>
</feature>
<evidence type="ECO:0000313" key="2">
    <source>
        <dbReference type="EMBL" id="KAJ5354477.1"/>
    </source>
</evidence>
<protein>
    <recommendedName>
        <fullName evidence="1">HNH nuclease domain-containing protein</fullName>
    </recommendedName>
</protein>
<accession>A0A9W9URD0</accession>
<reference evidence="2" key="1">
    <citation type="submission" date="2022-12" db="EMBL/GenBank/DDBJ databases">
        <authorList>
            <person name="Petersen C."/>
        </authorList>
    </citation>
    <scope>NUCLEOTIDE SEQUENCE</scope>
    <source>
        <strain evidence="2">IBT 35675</strain>
    </source>
</reference>
<sequence>MKTLLISSNPTTYTGCVHIIPFALASWRTESEEYAKDIMWTNLIRLFPKVQSMNFNRENINDTKNVMTMSKNLHLHFGRFDFSFEATPQLHKYYIHNWRPRIDMNLPRTVTFKWYDQRYDLPSPELLEVHATIARIFHTSGVAENIEKALQDLEEEQCGLSKDGITDISSMLAATTIGVLGSRVDNV</sequence>
<organism evidence="2 3">
    <name type="scientific">Penicillium brevicompactum</name>
    <dbReference type="NCBI Taxonomy" id="5074"/>
    <lineage>
        <taxon>Eukaryota</taxon>
        <taxon>Fungi</taxon>
        <taxon>Dikarya</taxon>
        <taxon>Ascomycota</taxon>
        <taxon>Pezizomycotina</taxon>
        <taxon>Eurotiomycetes</taxon>
        <taxon>Eurotiomycetidae</taxon>
        <taxon>Eurotiales</taxon>
        <taxon>Aspergillaceae</taxon>
        <taxon>Penicillium</taxon>
    </lineage>
</organism>
<evidence type="ECO:0000313" key="3">
    <source>
        <dbReference type="Proteomes" id="UP001148299"/>
    </source>
</evidence>
<dbReference type="EMBL" id="JAPZBR010000004">
    <property type="protein sequence ID" value="KAJ5354477.1"/>
    <property type="molecule type" value="Genomic_DNA"/>
</dbReference>
<reference evidence="2" key="2">
    <citation type="journal article" date="2023" name="IMA Fungus">
        <title>Comparative genomic study of the Penicillium genus elucidates a diverse pangenome and 15 lateral gene transfer events.</title>
        <authorList>
            <person name="Petersen C."/>
            <person name="Sorensen T."/>
            <person name="Nielsen M.R."/>
            <person name="Sondergaard T.E."/>
            <person name="Sorensen J.L."/>
            <person name="Fitzpatrick D.A."/>
            <person name="Frisvad J.C."/>
            <person name="Nielsen K.L."/>
        </authorList>
    </citation>
    <scope>NUCLEOTIDE SEQUENCE</scope>
    <source>
        <strain evidence="2">IBT 35675</strain>
    </source>
</reference>
<comment type="caution">
    <text evidence="2">The sequence shown here is derived from an EMBL/GenBank/DDBJ whole genome shotgun (WGS) entry which is preliminary data.</text>
</comment>
<dbReference type="Proteomes" id="UP001148299">
    <property type="component" value="Unassembled WGS sequence"/>
</dbReference>
<dbReference type="AlphaFoldDB" id="A0A9W9URD0"/>
<name>A0A9W9URD0_PENBR</name>
<gene>
    <name evidence="2" type="ORF">N7541_005521</name>
</gene>
<evidence type="ECO:0000259" key="1">
    <source>
        <dbReference type="Pfam" id="PF13391"/>
    </source>
</evidence>
<proteinExistence type="predicted"/>
<dbReference type="Pfam" id="PF13391">
    <property type="entry name" value="HNH_2"/>
    <property type="match status" value="1"/>
</dbReference>